<dbReference type="Proteomes" id="UP000015101">
    <property type="component" value="Unassembled WGS sequence"/>
</dbReference>
<sequence length="272" mass="31458">MDDVIERKMTKLPVSIQSNLYGMVDGLYKQEETTMIAFIADARRSLKLTNEELKDEQQVLSLTSKKLTDERQASAKKEKQRQGTISARHRQKSAGGAGNLVPLEQEVFRVLSARSAARSASARGLEADHDPNHRVPTPLQLFDISDSRANEPARTLRDEDFKEERDEIMMRMSKEQSKLEMDKQRQATMLKEKMNKMATKHQETEMKASEMIREASKIEELQQTDKEKQEQKIKEKLEERKMKSARKDNQNEVNREQPDRATPFVIEVQPKN</sequence>
<dbReference type="CTD" id="20212953"/>
<gene>
    <name evidence="3" type="primary">20212953</name>
    <name evidence="2" type="ORF">HELRODRAFT_194267</name>
</gene>
<reference evidence="2 4" key="2">
    <citation type="journal article" date="2013" name="Nature">
        <title>Insights into bilaterian evolution from three spiralian genomes.</title>
        <authorList>
            <person name="Simakov O."/>
            <person name="Marletaz F."/>
            <person name="Cho S.J."/>
            <person name="Edsinger-Gonzales E."/>
            <person name="Havlak P."/>
            <person name="Hellsten U."/>
            <person name="Kuo D.H."/>
            <person name="Larsson T."/>
            <person name="Lv J."/>
            <person name="Arendt D."/>
            <person name="Savage R."/>
            <person name="Osoegawa K."/>
            <person name="de Jong P."/>
            <person name="Grimwood J."/>
            <person name="Chapman J.A."/>
            <person name="Shapiro H."/>
            <person name="Aerts A."/>
            <person name="Otillar R.P."/>
            <person name="Terry A.Y."/>
            <person name="Boore J.L."/>
            <person name="Grigoriev I.V."/>
            <person name="Lindberg D.R."/>
            <person name="Seaver E.C."/>
            <person name="Weisblat D.A."/>
            <person name="Putnam N.H."/>
            <person name="Rokhsar D.S."/>
        </authorList>
    </citation>
    <scope>NUCLEOTIDE SEQUENCE</scope>
</reference>
<dbReference type="EnsemblMetazoa" id="HelroT194267">
    <property type="protein sequence ID" value="HelroP194267"/>
    <property type="gene ID" value="HelroG194267"/>
</dbReference>
<feature type="region of interest" description="Disordered" evidence="1">
    <location>
        <begin position="68"/>
        <end position="96"/>
    </location>
</feature>
<proteinExistence type="predicted"/>
<protein>
    <submittedName>
        <fullName evidence="2 3">Uncharacterized protein</fullName>
    </submittedName>
</protein>
<accession>T1FVV7</accession>
<dbReference type="HOGENOM" id="CLU_1024072_0_0_1"/>
<evidence type="ECO:0000313" key="2">
    <source>
        <dbReference type="EMBL" id="ESN92305.1"/>
    </source>
</evidence>
<dbReference type="InParanoid" id="T1FVV7"/>
<dbReference type="GeneID" id="20212953"/>
<feature type="compositionally biased region" description="Basic and acidic residues" evidence="1">
    <location>
        <begin position="68"/>
        <end position="81"/>
    </location>
</feature>
<evidence type="ECO:0000313" key="4">
    <source>
        <dbReference type="Proteomes" id="UP000015101"/>
    </source>
</evidence>
<reference evidence="4" key="1">
    <citation type="submission" date="2012-12" db="EMBL/GenBank/DDBJ databases">
        <authorList>
            <person name="Hellsten U."/>
            <person name="Grimwood J."/>
            <person name="Chapman J.A."/>
            <person name="Shapiro H."/>
            <person name="Aerts A."/>
            <person name="Otillar R.P."/>
            <person name="Terry A.Y."/>
            <person name="Boore J.L."/>
            <person name="Simakov O."/>
            <person name="Marletaz F."/>
            <person name="Cho S.-J."/>
            <person name="Edsinger-Gonzales E."/>
            <person name="Havlak P."/>
            <person name="Kuo D.-H."/>
            <person name="Larsson T."/>
            <person name="Lv J."/>
            <person name="Arendt D."/>
            <person name="Savage R."/>
            <person name="Osoegawa K."/>
            <person name="de Jong P."/>
            <person name="Lindberg D.R."/>
            <person name="Seaver E.C."/>
            <person name="Weisblat D.A."/>
            <person name="Putnam N.H."/>
            <person name="Grigoriev I.V."/>
            <person name="Rokhsar D.S."/>
        </authorList>
    </citation>
    <scope>NUCLEOTIDE SEQUENCE</scope>
</reference>
<dbReference type="KEGG" id="hro:HELRODRAFT_194267"/>
<name>T1FVV7_HELRO</name>
<evidence type="ECO:0000256" key="1">
    <source>
        <dbReference type="SAM" id="MobiDB-lite"/>
    </source>
</evidence>
<dbReference type="EMBL" id="KB097650">
    <property type="protein sequence ID" value="ESN92305.1"/>
    <property type="molecule type" value="Genomic_DNA"/>
</dbReference>
<feature type="compositionally biased region" description="Basic and acidic residues" evidence="1">
    <location>
        <begin position="217"/>
        <end position="259"/>
    </location>
</feature>
<dbReference type="RefSeq" id="XP_009029550.1">
    <property type="nucleotide sequence ID" value="XM_009031302.1"/>
</dbReference>
<evidence type="ECO:0000313" key="3">
    <source>
        <dbReference type="EnsemblMetazoa" id="HelroP194267"/>
    </source>
</evidence>
<keyword evidence="4" id="KW-1185">Reference proteome</keyword>
<feature type="region of interest" description="Disordered" evidence="1">
    <location>
        <begin position="217"/>
        <end position="272"/>
    </location>
</feature>
<dbReference type="AlphaFoldDB" id="T1FVV7"/>
<dbReference type="EMBL" id="AMQM01007629">
    <property type="status" value="NOT_ANNOTATED_CDS"/>
    <property type="molecule type" value="Genomic_DNA"/>
</dbReference>
<organism evidence="3 4">
    <name type="scientific">Helobdella robusta</name>
    <name type="common">Californian leech</name>
    <dbReference type="NCBI Taxonomy" id="6412"/>
    <lineage>
        <taxon>Eukaryota</taxon>
        <taxon>Metazoa</taxon>
        <taxon>Spiralia</taxon>
        <taxon>Lophotrochozoa</taxon>
        <taxon>Annelida</taxon>
        <taxon>Clitellata</taxon>
        <taxon>Hirudinea</taxon>
        <taxon>Rhynchobdellida</taxon>
        <taxon>Glossiphoniidae</taxon>
        <taxon>Helobdella</taxon>
    </lineage>
</organism>
<reference evidence="3" key="3">
    <citation type="submission" date="2015-06" db="UniProtKB">
        <authorList>
            <consortium name="EnsemblMetazoa"/>
        </authorList>
    </citation>
    <scope>IDENTIFICATION</scope>
</reference>